<accession>A0A2U2N736</accession>
<gene>
    <name evidence="3" type="ORF">DEM34_03650</name>
</gene>
<organism evidence="3 4">
    <name type="scientific">Sediminicurvatus halobius</name>
    <dbReference type="NCBI Taxonomy" id="2182432"/>
    <lineage>
        <taxon>Bacteria</taxon>
        <taxon>Pseudomonadati</taxon>
        <taxon>Pseudomonadota</taxon>
        <taxon>Gammaproteobacteria</taxon>
        <taxon>Chromatiales</taxon>
        <taxon>Ectothiorhodospiraceae</taxon>
        <taxon>Sediminicurvatus</taxon>
    </lineage>
</organism>
<sequence>MTSSVCQGSASGVTLALFMATSGHSGVDRVVANLLTGMVRLGYRPELLRIRDHGPYLPETPELSEVSQVSLPAEHVNTALPALVRYLRSKRPDCLLTDKYKVNRIALTARWLSGTTTRLALRIGTTVSVDLASRGRLDRVFERWCFRHLYPATDAVIMPSRQAADDLERLAGWPDGRVTAVPSPIVDTERFRAIPRPDHPWFRDGSVPVIVGAGELCGRKDFETLLRAFARLRQNRPARLVILGRGGRLERLRRVAGELGVAEEVDFPGFVSRPEMYMAHASAFALTSRWEGAPVVLIEALACGTPVVSTDCPSGPREILGNGRHGPLVPMGDDAALANALRTLIDAPPDPDQLRAAARPYELEASALAYLRAMGAVSGDDA</sequence>
<feature type="domain" description="Glycosyltransferase subfamily 4-like N-terminal" evidence="2">
    <location>
        <begin position="25"/>
        <end position="182"/>
    </location>
</feature>
<reference evidence="3 4" key="1">
    <citation type="submission" date="2018-05" db="EMBL/GenBank/DDBJ databases">
        <title>Spiribacter halobius sp. nov., a moderately halophilic bacterium isolated from marine solar saltern.</title>
        <authorList>
            <person name="Zheng W.-S."/>
            <person name="Lu D.-C."/>
            <person name="Du Z.-J."/>
        </authorList>
    </citation>
    <scope>NUCLEOTIDE SEQUENCE [LARGE SCALE GENOMIC DNA]</scope>
    <source>
        <strain evidence="3 4">E85</strain>
    </source>
</reference>
<comment type="caution">
    <text evidence="3">The sequence shown here is derived from an EMBL/GenBank/DDBJ whole genome shotgun (WGS) entry which is preliminary data.</text>
</comment>
<dbReference type="SUPFAM" id="SSF53756">
    <property type="entry name" value="UDP-Glycosyltransferase/glycogen phosphorylase"/>
    <property type="match status" value="1"/>
</dbReference>
<keyword evidence="3" id="KW-0808">Transferase</keyword>
<dbReference type="PANTHER" id="PTHR12526">
    <property type="entry name" value="GLYCOSYLTRANSFERASE"/>
    <property type="match status" value="1"/>
</dbReference>
<dbReference type="Pfam" id="PF13579">
    <property type="entry name" value="Glyco_trans_4_4"/>
    <property type="match status" value="1"/>
</dbReference>
<dbReference type="Pfam" id="PF00534">
    <property type="entry name" value="Glycos_transf_1"/>
    <property type="match status" value="1"/>
</dbReference>
<evidence type="ECO:0000259" key="2">
    <source>
        <dbReference type="Pfam" id="PF13579"/>
    </source>
</evidence>
<evidence type="ECO:0000259" key="1">
    <source>
        <dbReference type="Pfam" id="PF00534"/>
    </source>
</evidence>
<feature type="domain" description="Glycosyl transferase family 1" evidence="1">
    <location>
        <begin position="207"/>
        <end position="359"/>
    </location>
</feature>
<proteinExistence type="predicted"/>
<evidence type="ECO:0000313" key="4">
    <source>
        <dbReference type="Proteomes" id="UP000245474"/>
    </source>
</evidence>
<dbReference type="PANTHER" id="PTHR12526:SF636">
    <property type="entry name" value="BLL3647 PROTEIN"/>
    <property type="match status" value="1"/>
</dbReference>
<protein>
    <submittedName>
        <fullName evidence="3">Glycosyl transferase</fullName>
    </submittedName>
</protein>
<dbReference type="AlphaFoldDB" id="A0A2U2N736"/>
<evidence type="ECO:0000313" key="3">
    <source>
        <dbReference type="EMBL" id="PWG64902.1"/>
    </source>
</evidence>
<dbReference type="InterPro" id="IPR001296">
    <property type="entry name" value="Glyco_trans_1"/>
</dbReference>
<dbReference type="InterPro" id="IPR028098">
    <property type="entry name" value="Glyco_trans_4-like_N"/>
</dbReference>
<dbReference type="EMBL" id="QFFI01000004">
    <property type="protein sequence ID" value="PWG64902.1"/>
    <property type="molecule type" value="Genomic_DNA"/>
</dbReference>
<keyword evidence="4" id="KW-1185">Reference proteome</keyword>
<dbReference type="OrthoDB" id="9792269at2"/>
<dbReference type="RefSeq" id="WP_109676367.1">
    <property type="nucleotide sequence ID" value="NZ_CP086615.1"/>
</dbReference>
<dbReference type="CDD" id="cd03811">
    <property type="entry name" value="GT4_GT28_WabH-like"/>
    <property type="match status" value="1"/>
</dbReference>
<dbReference type="Gene3D" id="3.40.50.2000">
    <property type="entry name" value="Glycogen Phosphorylase B"/>
    <property type="match status" value="2"/>
</dbReference>
<dbReference type="Proteomes" id="UP000245474">
    <property type="component" value="Unassembled WGS sequence"/>
</dbReference>
<dbReference type="GO" id="GO:0016757">
    <property type="term" value="F:glycosyltransferase activity"/>
    <property type="evidence" value="ECO:0007669"/>
    <property type="project" value="InterPro"/>
</dbReference>
<name>A0A2U2N736_9GAMM</name>
<dbReference type="GO" id="GO:1901135">
    <property type="term" value="P:carbohydrate derivative metabolic process"/>
    <property type="evidence" value="ECO:0007669"/>
    <property type="project" value="UniProtKB-ARBA"/>
</dbReference>